<proteinExistence type="predicted"/>
<dbReference type="AlphaFoldDB" id="A0A4P6P677"/>
<dbReference type="RefSeq" id="WP_130599590.1">
    <property type="nucleotide sequence ID" value="NZ_CP034759.1"/>
</dbReference>
<protein>
    <recommendedName>
        <fullName evidence="3">Type VI secretion system tip protein VgrG</fullName>
    </recommendedName>
</protein>
<dbReference type="InterPro" id="IPR037026">
    <property type="entry name" value="Vgr_OB-fold_dom_sf"/>
</dbReference>
<reference evidence="1 2" key="1">
    <citation type="submission" date="2018-12" db="EMBL/GenBank/DDBJ databases">
        <title>Complete genome of Litorilituus sediminis.</title>
        <authorList>
            <person name="Liu A."/>
            <person name="Rong J."/>
        </authorList>
    </citation>
    <scope>NUCLEOTIDE SEQUENCE [LARGE SCALE GENOMIC DNA]</scope>
    <source>
        <strain evidence="1 2">JCM 17549</strain>
    </source>
</reference>
<dbReference type="Gene3D" id="2.40.50.230">
    <property type="entry name" value="Gp5 N-terminal domain"/>
    <property type="match status" value="1"/>
</dbReference>
<dbReference type="KEGG" id="lsd:EMK97_03805"/>
<sequence>MDSVNFVKDNDVVSPRLIINCGTRHYEANHLKGIETLSQDAHFLVTVDTFDITALQQGLGQPVLLEFISEDGISNQLSYTLLAIEDQGLIGANTSAAAQLTTQLKRRYQLTIASRLSLLNNSHHSRIFVDTHLKDIISLILTQAGYHQSQIQFSLASPLPLLSQCVQALESNRKFFERLLRQYGLFYFFKARDGQSVIVISDNNLSSPYLARGVLNVHHGDGFNRQLAPDEIVSTANFVGFSQCQHETQLSIGNASAIANESRLSGDDLAGHNFAQPVSHSQHQANLVAKHQSQALHVFDNTITLTGNVPDVFAGCSFSLSDNSGLNASGDYLCISVEHHCQQPSDENSQDGLTKYYCVVKAILRASPFKLPLTEFPSLPMVFSAKVETLSPEPTLTNSGDYHIKYAFENEATEPLESSKPLKKLVHYACTEQPQATGWHFPLTQDSQVLIGCYNNDPSQAYILGFDMNDEQPSVVNCDNAFHNRLLSRSGHELRFDDDPDVPLIILQTLGSEHYLELNATTLATPYVEWLSRLGSIKLHAAKDLLLSSTAQNVECHAGIDQRIEAKTHVHLNAETEPQGTLLHMQSGLQTSYTAKQVSIESVNHTSLLTQKGMTARANSELLLTAAQGDLAINIPEGSTLINADSNISIEGSGNGNITLFSQNGMIKLDNNGNVELIGSDVLTLNGQIITFDGDVQYDIESPQNATEPNAKAPSNTARISDINLTGISGLTETAQTIDLEYLYQDGEPVQEAPYTLLLADGTTIEGNLDSSGKAQITDMPAGQYTVQFGEDSREYKPVEHTTPNPLYGKISPQSAIAMIESGETSLLSEAGSIAADAGDWLWGTLQGDFNENPSTSQIVVGSVISMIPVIDQVMDCRDVCANVMLLTDDDKANDTMGWIALTLTGIGFIPVLGSAVKGVGKVIVKNANGAITLAAATLRKLGKGDPIAYIKNIDWQGLAKEGTTLLTEKITALRDALDSITDSWVLKTTLSDEAIASLTKHSKQLNEVLPKIEDGIAKAAKVLEAKTNKALQDYQGELAGFGVSNLPKKAKTLELDAPKGNELKGAQAKRLDLPSRKTPDDFTQFKSMNHKKAAAGEYNAHQLMGEKGYTPLGRTDGNYKPGETGIDGIYNHPNPPPDFVITEAKYNTARLGKTKDGKQMSNDWITDKRLEKMGIGLKDRKKILRALRKNSGSVEKLLIRNKLDGSLVVKSLDKDAKIIGNTSGF</sequence>
<dbReference type="Gene3D" id="3.55.50.10">
    <property type="entry name" value="Baseplate protein-like domains"/>
    <property type="match status" value="1"/>
</dbReference>
<dbReference type="CDD" id="cd20733">
    <property type="entry name" value="PoNe_PAAR-like"/>
    <property type="match status" value="1"/>
</dbReference>
<dbReference type="SUPFAM" id="SSF69279">
    <property type="entry name" value="Phage tail proteins"/>
    <property type="match status" value="2"/>
</dbReference>
<organism evidence="1 2">
    <name type="scientific">Litorilituus sediminis</name>
    <dbReference type="NCBI Taxonomy" id="718192"/>
    <lineage>
        <taxon>Bacteria</taxon>
        <taxon>Pseudomonadati</taxon>
        <taxon>Pseudomonadota</taxon>
        <taxon>Gammaproteobacteria</taxon>
        <taxon>Alteromonadales</taxon>
        <taxon>Colwelliaceae</taxon>
        <taxon>Litorilituus</taxon>
    </lineage>
</organism>
<dbReference type="InterPro" id="IPR049802">
    <property type="entry name" value="RhsC-like_FIX"/>
</dbReference>
<dbReference type="EMBL" id="CP034759">
    <property type="protein sequence ID" value="QBG34922.1"/>
    <property type="molecule type" value="Genomic_DNA"/>
</dbReference>
<gene>
    <name evidence="1" type="ORF">EMK97_03805</name>
</gene>
<evidence type="ECO:0000313" key="1">
    <source>
        <dbReference type="EMBL" id="QBG34922.1"/>
    </source>
</evidence>
<accession>A0A4P6P677</accession>
<dbReference type="CDD" id="cd20746">
    <property type="entry name" value="FIX_Ntox15_NUC_DUF4112_RhsA-like"/>
    <property type="match status" value="1"/>
</dbReference>
<dbReference type="OrthoDB" id="9157515at2"/>
<dbReference type="Gene3D" id="2.30.110.50">
    <property type="match status" value="1"/>
</dbReference>
<keyword evidence="2" id="KW-1185">Reference proteome</keyword>
<evidence type="ECO:0008006" key="3">
    <source>
        <dbReference type="Google" id="ProtNLM"/>
    </source>
</evidence>
<evidence type="ECO:0000313" key="2">
    <source>
        <dbReference type="Proteomes" id="UP000290244"/>
    </source>
</evidence>
<dbReference type="Proteomes" id="UP000290244">
    <property type="component" value="Chromosome"/>
</dbReference>
<dbReference type="Pfam" id="PF05954">
    <property type="entry name" value="Phage_GPD"/>
    <property type="match status" value="1"/>
</dbReference>
<name>A0A4P6P677_9GAMM</name>
<dbReference type="Gene3D" id="4.10.220.110">
    <property type="match status" value="1"/>
</dbReference>
<dbReference type="SUPFAM" id="SSF69255">
    <property type="entry name" value="gp5 N-terminal domain-like"/>
    <property type="match status" value="1"/>
</dbReference>